<proteinExistence type="predicted"/>
<organism evidence="1">
    <name type="scientific">Trypanosoma vivax (strain Y486)</name>
    <dbReference type="NCBI Taxonomy" id="1055687"/>
    <lineage>
        <taxon>Eukaryota</taxon>
        <taxon>Discoba</taxon>
        <taxon>Euglenozoa</taxon>
        <taxon>Kinetoplastea</taxon>
        <taxon>Metakinetoplastina</taxon>
        <taxon>Trypanosomatida</taxon>
        <taxon>Trypanosomatidae</taxon>
        <taxon>Trypanosoma</taxon>
        <taxon>Duttonella</taxon>
    </lineage>
</organism>
<dbReference type="InterPro" id="IPR050754">
    <property type="entry name" value="FKBP4/5/8-like"/>
</dbReference>
<dbReference type="OMA" id="AEADICT"/>
<dbReference type="VEuPathDB" id="TriTrypDB:TvY486_0902770"/>
<sequence>MEGNTKASQHDLAFNERLKGAYAAKEDGTTALNAGKLREAIFYYKKGCMYLGEYISITQRRCSDAFVDMLVDRQNVHTRPSLSAERLKEVNNLYVALRNNMAHVSLKMDRYSDAVEFATMVLSISGYEKNTKALLRRAKGLAYMGDLEGAEKDLNSLECYAAEGSTGVDPMVGDLRRFVAKKRRDDDRKDQEMCRKMFKS</sequence>
<dbReference type="PANTHER" id="PTHR46512:SF9">
    <property type="entry name" value="PEPTIDYLPROLYL ISOMERASE"/>
    <property type="match status" value="1"/>
</dbReference>
<dbReference type="SUPFAM" id="SSF48452">
    <property type="entry name" value="TPR-like"/>
    <property type="match status" value="1"/>
</dbReference>
<dbReference type="InterPro" id="IPR011990">
    <property type="entry name" value="TPR-like_helical_dom_sf"/>
</dbReference>
<reference evidence="1" key="1">
    <citation type="journal article" date="2012" name="Proc. Natl. Acad. Sci. U.S.A.">
        <title>Antigenic diversity is generated by distinct evolutionary mechanisms in African trypanosome species.</title>
        <authorList>
            <person name="Jackson A.P."/>
            <person name="Berry A."/>
            <person name="Aslett M."/>
            <person name="Allison H.C."/>
            <person name="Burton P."/>
            <person name="Vavrova-Anderson J."/>
            <person name="Brown R."/>
            <person name="Browne H."/>
            <person name="Corton N."/>
            <person name="Hauser H."/>
            <person name="Gamble J."/>
            <person name="Gilderthorp R."/>
            <person name="Marcello L."/>
            <person name="McQuillan J."/>
            <person name="Otto T.D."/>
            <person name="Quail M.A."/>
            <person name="Sanders M.J."/>
            <person name="van Tonder A."/>
            <person name="Ginger M.L."/>
            <person name="Field M.C."/>
            <person name="Barry J.D."/>
            <person name="Hertz-Fowler C."/>
            <person name="Berriman M."/>
        </authorList>
    </citation>
    <scope>NUCLEOTIDE SEQUENCE</scope>
    <source>
        <strain evidence="1">Y486</strain>
    </source>
</reference>
<dbReference type="EMBL" id="HE573025">
    <property type="protein sequence ID" value="CCC50455.1"/>
    <property type="molecule type" value="Genomic_DNA"/>
</dbReference>
<accession>G0U2F2</accession>
<protein>
    <submittedName>
        <fullName evidence="1">Uncharacterized protein</fullName>
    </submittedName>
</protein>
<dbReference type="PANTHER" id="PTHR46512">
    <property type="entry name" value="PEPTIDYLPROLYL ISOMERASE"/>
    <property type="match status" value="1"/>
</dbReference>
<evidence type="ECO:0000313" key="1">
    <source>
        <dbReference type="EMBL" id="CCC50455.1"/>
    </source>
</evidence>
<dbReference type="Gene3D" id="1.25.40.10">
    <property type="entry name" value="Tetratricopeptide repeat domain"/>
    <property type="match status" value="1"/>
</dbReference>
<name>G0U2F2_TRYVY</name>
<dbReference type="AlphaFoldDB" id="G0U2F2"/>
<gene>
    <name evidence="1" type="ORF">TVY486_0902770</name>
</gene>